<evidence type="ECO:0000313" key="2">
    <source>
        <dbReference type="EMBL" id="MDP9766564.1"/>
    </source>
</evidence>
<feature type="region of interest" description="Disordered" evidence="1">
    <location>
        <begin position="103"/>
        <end position="128"/>
    </location>
</feature>
<protein>
    <submittedName>
        <fullName evidence="2">Uncharacterized protein</fullName>
    </submittedName>
</protein>
<sequence>MNRHPFHYRQVVRKDFSREAYGRLISFERTFHDLGVRPGTDPQIHFETTETDEQGLIALTWREDAIAGLTWVQVTFLQPGYPGARQAFARSPVIAARVSPCTPPPSVPLDLRRRGLPDPAGRRHRRQS</sequence>
<dbReference type="RefSeq" id="WP_307469960.1">
    <property type="nucleotide sequence ID" value="NZ_JAURUR010000035.1"/>
</dbReference>
<proteinExistence type="predicted"/>
<comment type="caution">
    <text evidence="2">The sequence shown here is derived from an EMBL/GenBank/DDBJ whole genome shotgun (WGS) entry which is preliminary data.</text>
</comment>
<evidence type="ECO:0000313" key="3">
    <source>
        <dbReference type="Proteomes" id="UP001232163"/>
    </source>
</evidence>
<gene>
    <name evidence="2" type="ORF">QO006_004031</name>
</gene>
<reference evidence="2 3" key="1">
    <citation type="submission" date="2023-07" db="EMBL/GenBank/DDBJ databases">
        <title>Genomic Encyclopedia of Type Strains, Phase IV (KMG-IV): sequencing the most valuable type-strain genomes for metagenomic binning, comparative biology and taxonomic classification.</title>
        <authorList>
            <person name="Goeker M."/>
        </authorList>
    </citation>
    <scope>NUCLEOTIDE SEQUENCE [LARGE SCALE GENOMIC DNA]</scope>
    <source>
        <strain evidence="2 3">NIO-1023</strain>
    </source>
</reference>
<organism evidence="2 3">
    <name type="scientific">Deinococcus enclensis</name>
    <dbReference type="NCBI Taxonomy" id="1049582"/>
    <lineage>
        <taxon>Bacteria</taxon>
        <taxon>Thermotogati</taxon>
        <taxon>Deinococcota</taxon>
        <taxon>Deinococci</taxon>
        <taxon>Deinococcales</taxon>
        <taxon>Deinococcaceae</taxon>
        <taxon>Deinococcus</taxon>
    </lineage>
</organism>
<name>A0ABT9MIZ0_9DEIO</name>
<evidence type="ECO:0000256" key="1">
    <source>
        <dbReference type="SAM" id="MobiDB-lite"/>
    </source>
</evidence>
<accession>A0ABT9MIZ0</accession>
<dbReference type="Proteomes" id="UP001232163">
    <property type="component" value="Unassembled WGS sequence"/>
</dbReference>
<dbReference type="EMBL" id="JAURUR010000035">
    <property type="protein sequence ID" value="MDP9766564.1"/>
    <property type="molecule type" value="Genomic_DNA"/>
</dbReference>
<keyword evidence="3" id="KW-1185">Reference proteome</keyword>